<name>A0ABV8TXW3_9ACTN</name>
<gene>
    <name evidence="3" type="ORF">ACFPET_10480</name>
</gene>
<sequence length="192" mass="20564">MIIGSLSVLVSSAILLVTGVVVGNDHLLTASIAASVVSALFLYVGAASVNREETYRRRTFSSDMDSTAELARIIPETPTKEVPVVRGEKFASTDYVIDRGEELPPRDPKADPLEGEPGEQKLSSVERAQIMRLNAEVMVIDGRPRFHHSGCVHLVGRESEPLAVAEAVTLGFGPCVLCEPATRLLGGVLTAR</sequence>
<comment type="caution">
    <text evidence="3">The sequence shown here is derived from an EMBL/GenBank/DDBJ whole genome shotgun (WGS) entry which is preliminary data.</text>
</comment>
<keyword evidence="2" id="KW-0812">Transmembrane</keyword>
<feature type="transmembrane region" description="Helical" evidence="2">
    <location>
        <begin position="29"/>
        <end position="49"/>
    </location>
</feature>
<reference evidence="4" key="1">
    <citation type="journal article" date="2019" name="Int. J. Syst. Evol. Microbiol.">
        <title>The Global Catalogue of Microorganisms (GCM) 10K type strain sequencing project: providing services to taxonomists for standard genome sequencing and annotation.</title>
        <authorList>
            <consortium name="The Broad Institute Genomics Platform"/>
            <consortium name="The Broad Institute Genome Sequencing Center for Infectious Disease"/>
            <person name="Wu L."/>
            <person name="Ma J."/>
        </authorList>
    </citation>
    <scope>NUCLEOTIDE SEQUENCE [LARGE SCALE GENOMIC DNA]</scope>
    <source>
        <strain evidence="4">IBRC-M 10908</strain>
    </source>
</reference>
<keyword evidence="4" id="KW-1185">Reference proteome</keyword>
<proteinExistence type="predicted"/>
<feature type="compositionally biased region" description="Basic and acidic residues" evidence="1">
    <location>
        <begin position="98"/>
        <end position="112"/>
    </location>
</feature>
<keyword evidence="2" id="KW-1133">Transmembrane helix</keyword>
<feature type="region of interest" description="Disordered" evidence="1">
    <location>
        <begin position="98"/>
        <end position="121"/>
    </location>
</feature>
<dbReference type="EMBL" id="JBHSDK010000015">
    <property type="protein sequence ID" value="MFC4335625.1"/>
    <property type="molecule type" value="Genomic_DNA"/>
</dbReference>
<evidence type="ECO:0000313" key="4">
    <source>
        <dbReference type="Proteomes" id="UP001595823"/>
    </source>
</evidence>
<accession>A0ABV8TXW3</accession>
<evidence type="ECO:0000256" key="2">
    <source>
        <dbReference type="SAM" id="Phobius"/>
    </source>
</evidence>
<dbReference type="RefSeq" id="WP_380620679.1">
    <property type="nucleotide sequence ID" value="NZ_JBHSDK010000015.1"/>
</dbReference>
<protein>
    <submittedName>
        <fullName evidence="3">Uncharacterized protein</fullName>
    </submittedName>
</protein>
<evidence type="ECO:0000256" key="1">
    <source>
        <dbReference type="SAM" id="MobiDB-lite"/>
    </source>
</evidence>
<organism evidence="3 4">
    <name type="scientific">Salininema proteolyticum</name>
    <dbReference type="NCBI Taxonomy" id="1607685"/>
    <lineage>
        <taxon>Bacteria</taxon>
        <taxon>Bacillati</taxon>
        <taxon>Actinomycetota</taxon>
        <taxon>Actinomycetes</taxon>
        <taxon>Glycomycetales</taxon>
        <taxon>Glycomycetaceae</taxon>
        <taxon>Salininema</taxon>
    </lineage>
</organism>
<dbReference type="Proteomes" id="UP001595823">
    <property type="component" value="Unassembled WGS sequence"/>
</dbReference>
<evidence type="ECO:0000313" key="3">
    <source>
        <dbReference type="EMBL" id="MFC4335625.1"/>
    </source>
</evidence>
<keyword evidence="2" id="KW-0472">Membrane</keyword>